<accession>A0A0C2XUP5</accession>
<proteinExistence type="predicted"/>
<feature type="region of interest" description="Disordered" evidence="4">
    <location>
        <begin position="1"/>
        <end position="84"/>
    </location>
</feature>
<evidence type="ECO:0000256" key="2">
    <source>
        <dbReference type="ARBA" id="ARBA00022801"/>
    </source>
</evidence>
<feature type="domain" description="Helicase ATP-binding" evidence="5">
    <location>
        <begin position="231"/>
        <end position="444"/>
    </location>
</feature>
<dbReference type="Gene3D" id="3.40.50.300">
    <property type="entry name" value="P-loop containing nucleotide triphosphate hydrolases"/>
    <property type="match status" value="1"/>
</dbReference>
<feature type="compositionally biased region" description="Low complexity" evidence="4">
    <location>
        <begin position="26"/>
        <end position="45"/>
    </location>
</feature>
<dbReference type="InterPro" id="IPR027417">
    <property type="entry name" value="P-loop_NTPase"/>
</dbReference>
<dbReference type="OrthoDB" id="423559at2759"/>
<dbReference type="InterPro" id="IPR000330">
    <property type="entry name" value="SNF2_N"/>
</dbReference>
<dbReference type="Gene3D" id="3.40.50.10810">
    <property type="entry name" value="Tandem AAA-ATPase domain"/>
    <property type="match status" value="2"/>
</dbReference>
<evidence type="ECO:0000259" key="6">
    <source>
        <dbReference type="PROSITE" id="PS51194"/>
    </source>
</evidence>
<sequence length="828" mass="92277">MPMEHIRKRFMDDVNLYPEFGGPRKTSQQSQAISIGSTSSSSSSSLPPKKVVAAARPVKRSTVIISSDEEDGPEKEELEDDEDVVEVSASKLYKAPTNLNPAPQQRLPQKMTADDLKAVKTALNRLQGGYPAAPARPVVPGGFQPRPIGAPAIDVLDGEEINMPDLQDDYGYMHPQDAEKALRDLMGGGMNQPLDEEAEIDLDEAIVDGFKEGFTLMPHQIIGRTWMRGREDVTKKRMGGILADDMGLGKTIQTLTRIVEGRAKKSDQAEGYSASTLVICPLALVGQWADEIERMTTNLRVLKHQGTSRTNDAAAMRKYHVVVTTYDTVKSEYMAYSPSAKDASKSSSKKKASKNDDDDDDSESDSFDKKVVKKKGKAAKKCALYEIKWLRVVLDEAHNIKNVKNKGAIACCELQSKFRWCLTGTPMQNNVTELYSLIKFLRIKPLSNWDTFNEQIAKPVSSGRGASRAMKRLQVVLQQIMLRRRKDQTLNGEVLIKLPKRTVKVISCDFDDSESNFYNALESKMEGVIEKLMSSGQGNSSYISVLLLLLKLRQACNHPILVSADYKKDSEALESNAAKGKDDENDPDDELIAAFGQLSVIKKCRMCTSEMTSDTIGEGKWKTHCRDCVPLAIQAERAERDRPSSAKIRMVLKLLQDVDKRSESEEKTIIFSQFTSMLDLHEPFLRENGIKYVRYDGSMTAKDREVALNKIKTSSTTRVILISFKAGSTGLNLTACNNVILVDLWWNPALEDQAFDRAHRFGQQRDVNIFKLKIDGTVEDRILLLQEKKRALAAAALSGDKIKNMRLGMEDLLALFRPGGKDDDEESD</sequence>
<name>A0A0C2XUP5_HEBCY</name>
<dbReference type="PANTHER" id="PTHR45626">
    <property type="entry name" value="TRANSCRIPTION TERMINATION FACTOR 2-RELATED"/>
    <property type="match status" value="1"/>
</dbReference>
<keyword evidence="8" id="KW-1185">Reference proteome</keyword>
<evidence type="ECO:0000313" key="8">
    <source>
        <dbReference type="Proteomes" id="UP000053424"/>
    </source>
</evidence>
<dbReference type="GO" id="GO:0016787">
    <property type="term" value="F:hydrolase activity"/>
    <property type="evidence" value="ECO:0007669"/>
    <property type="project" value="UniProtKB-KW"/>
</dbReference>
<organism evidence="7 8">
    <name type="scientific">Hebeloma cylindrosporum</name>
    <dbReference type="NCBI Taxonomy" id="76867"/>
    <lineage>
        <taxon>Eukaryota</taxon>
        <taxon>Fungi</taxon>
        <taxon>Dikarya</taxon>
        <taxon>Basidiomycota</taxon>
        <taxon>Agaricomycotina</taxon>
        <taxon>Agaricomycetes</taxon>
        <taxon>Agaricomycetidae</taxon>
        <taxon>Agaricales</taxon>
        <taxon>Agaricineae</taxon>
        <taxon>Hymenogastraceae</taxon>
        <taxon>Hebeloma</taxon>
    </lineage>
</organism>
<dbReference type="HOGENOM" id="CLU_000315_2_8_1"/>
<dbReference type="InterPro" id="IPR050628">
    <property type="entry name" value="SNF2_RAD54_helicase_TF"/>
</dbReference>
<dbReference type="AlphaFoldDB" id="A0A0C2XUP5"/>
<protein>
    <recommendedName>
        <fullName evidence="9">Helicase ATP-binding domain-containing protein</fullName>
    </recommendedName>
</protein>
<dbReference type="InterPro" id="IPR001650">
    <property type="entry name" value="Helicase_C-like"/>
</dbReference>
<dbReference type="Proteomes" id="UP000053424">
    <property type="component" value="Unassembled WGS sequence"/>
</dbReference>
<evidence type="ECO:0000313" key="7">
    <source>
        <dbReference type="EMBL" id="KIM41383.1"/>
    </source>
</evidence>
<evidence type="ECO:0000256" key="1">
    <source>
        <dbReference type="ARBA" id="ARBA00022741"/>
    </source>
</evidence>
<dbReference type="GO" id="GO:0005634">
    <property type="term" value="C:nucleus"/>
    <property type="evidence" value="ECO:0007669"/>
    <property type="project" value="TreeGrafter"/>
</dbReference>
<reference evidence="7 8" key="1">
    <citation type="submission" date="2014-04" db="EMBL/GenBank/DDBJ databases">
        <authorList>
            <consortium name="DOE Joint Genome Institute"/>
            <person name="Kuo A."/>
            <person name="Gay G."/>
            <person name="Dore J."/>
            <person name="Kohler A."/>
            <person name="Nagy L.G."/>
            <person name="Floudas D."/>
            <person name="Copeland A."/>
            <person name="Barry K.W."/>
            <person name="Cichocki N."/>
            <person name="Veneault-Fourrey C."/>
            <person name="LaButti K."/>
            <person name="Lindquist E.A."/>
            <person name="Lipzen A."/>
            <person name="Lundell T."/>
            <person name="Morin E."/>
            <person name="Murat C."/>
            <person name="Sun H."/>
            <person name="Tunlid A."/>
            <person name="Henrissat B."/>
            <person name="Grigoriev I.V."/>
            <person name="Hibbett D.S."/>
            <person name="Martin F."/>
            <person name="Nordberg H.P."/>
            <person name="Cantor M.N."/>
            <person name="Hua S.X."/>
        </authorList>
    </citation>
    <scope>NUCLEOTIDE SEQUENCE [LARGE SCALE GENOMIC DNA]</scope>
    <source>
        <strain evidence="8">h7</strain>
    </source>
</reference>
<dbReference type="PROSITE" id="PS51194">
    <property type="entry name" value="HELICASE_CTER"/>
    <property type="match status" value="1"/>
</dbReference>
<dbReference type="Pfam" id="PF00176">
    <property type="entry name" value="SNF2-rel_dom"/>
    <property type="match status" value="1"/>
</dbReference>
<evidence type="ECO:0008006" key="9">
    <source>
        <dbReference type="Google" id="ProtNLM"/>
    </source>
</evidence>
<keyword evidence="3" id="KW-0067">ATP-binding</keyword>
<dbReference type="CDD" id="cd18008">
    <property type="entry name" value="DEXDc_SHPRH-like"/>
    <property type="match status" value="1"/>
</dbReference>
<feature type="compositionally biased region" description="Acidic residues" evidence="4">
    <location>
        <begin position="356"/>
        <end position="365"/>
    </location>
</feature>
<dbReference type="SUPFAM" id="SSF52540">
    <property type="entry name" value="P-loop containing nucleoside triphosphate hydrolases"/>
    <property type="match status" value="2"/>
</dbReference>
<dbReference type="PROSITE" id="PS51192">
    <property type="entry name" value="HELICASE_ATP_BIND_1"/>
    <property type="match status" value="1"/>
</dbReference>
<dbReference type="CDD" id="cd18793">
    <property type="entry name" value="SF2_C_SNF"/>
    <property type="match status" value="1"/>
</dbReference>
<dbReference type="Pfam" id="PF00271">
    <property type="entry name" value="Helicase_C"/>
    <property type="match status" value="1"/>
</dbReference>
<dbReference type="GO" id="GO:0008094">
    <property type="term" value="F:ATP-dependent activity, acting on DNA"/>
    <property type="evidence" value="ECO:0007669"/>
    <property type="project" value="TreeGrafter"/>
</dbReference>
<dbReference type="InterPro" id="IPR014001">
    <property type="entry name" value="Helicase_ATP-bd"/>
</dbReference>
<dbReference type="InterPro" id="IPR038718">
    <property type="entry name" value="SNF2-like_sf"/>
</dbReference>
<dbReference type="GO" id="GO:0005524">
    <property type="term" value="F:ATP binding"/>
    <property type="evidence" value="ECO:0007669"/>
    <property type="project" value="UniProtKB-KW"/>
</dbReference>
<dbReference type="STRING" id="686832.A0A0C2XUP5"/>
<feature type="region of interest" description="Disordered" evidence="4">
    <location>
        <begin position="340"/>
        <end position="370"/>
    </location>
</feature>
<evidence type="ECO:0000256" key="3">
    <source>
        <dbReference type="ARBA" id="ARBA00022840"/>
    </source>
</evidence>
<gene>
    <name evidence="7" type="ORF">M413DRAFT_445401</name>
</gene>
<keyword evidence="1" id="KW-0547">Nucleotide-binding</keyword>
<dbReference type="SMART" id="SM00487">
    <property type="entry name" value="DEXDc"/>
    <property type="match status" value="1"/>
</dbReference>
<dbReference type="PANTHER" id="PTHR45626:SF14">
    <property type="entry name" value="ATP-DEPENDENT DNA HELICASE (EUROFUNG)"/>
    <property type="match status" value="1"/>
</dbReference>
<dbReference type="EMBL" id="KN831780">
    <property type="protein sequence ID" value="KIM41383.1"/>
    <property type="molecule type" value="Genomic_DNA"/>
</dbReference>
<evidence type="ECO:0000259" key="5">
    <source>
        <dbReference type="PROSITE" id="PS51192"/>
    </source>
</evidence>
<reference evidence="8" key="2">
    <citation type="submission" date="2015-01" db="EMBL/GenBank/DDBJ databases">
        <title>Evolutionary Origins and Diversification of the Mycorrhizal Mutualists.</title>
        <authorList>
            <consortium name="DOE Joint Genome Institute"/>
            <consortium name="Mycorrhizal Genomics Consortium"/>
            <person name="Kohler A."/>
            <person name="Kuo A."/>
            <person name="Nagy L.G."/>
            <person name="Floudas D."/>
            <person name="Copeland A."/>
            <person name="Barry K.W."/>
            <person name="Cichocki N."/>
            <person name="Veneault-Fourrey C."/>
            <person name="LaButti K."/>
            <person name="Lindquist E.A."/>
            <person name="Lipzen A."/>
            <person name="Lundell T."/>
            <person name="Morin E."/>
            <person name="Murat C."/>
            <person name="Riley R."/>
            <person name="Ohm R."/>
            <person name="Sun H."/>
            <person name="Tunlid A."/>
            <person name="Henrissat B."/>
            <person name="Grigoriev I.V."/>
            <person name="Hibbett D.S."/>
            <person name="Martin F."/>
        </authorList>
    </citation>
    <scope>NUCLEOTIDE SEQUENCE [LARGE SCALE GENOMIC DNA]</scope>
    <source>
        <strain evidence="8">h7</strain>
    </source>
</reference>
<dbReference type="InterPro" id="IPR049730">
    <property type="entry name" value="SNF2/RAD54-like_C"/>
</dbReference>
<keyword evidence="2" id="KW-0378">Hydrolase</keyword>
<feature type="domain" description="Helicase C-terminal" evidence="6">
    <location>
        <begin position="650"/>
        <end position="813"/>
    </location>
</feature>
<evidence type="ECO:0000256" key="4">
    <source>
        <dbReference type="SAM" id="MobiDB-lite"/>
    </source>
</evidence>
<feature type="compositionally biased region" description="Acidic residues" evidence="4">
    <location>
        <begin position="67"/>
        <end position="84"/>
    </location>
</feature>
<dbReference type="SMART" id="SM00490">
    <property type="entry name" value="HELICc"/>
    <property type="match status" value="1"/>
</dbReference>
<dbReference type="GO" id="GO:0006281">
    <property type="term" value="P:DNA repair"/>
    <property type="evidence" value="ECO:0007669"/>
    <property type="project" value="TreeGrafter"/>
</dbReference>